<dbReference type="InterPro" id="IPR015353">
    <property type="entry name" value="Rubisco_LSMT_subst-bd"/>
</dbReference>
<dbReference type="Pfam" id="PF09273">
    <property type="entry name" value="Rubis-subs-bind"/>
    <property type="match status" value="1"/>
</dbReference>
<dbReference type="CDD" id="cd19179">
    <property type="entry name" value="SET_RBCMT"/>
    <property type="match status" value="1"/>
</dbReference>
<evidence type="ECO:0000313" key="7">
    <source>
        <dbReference type="Proteomes" id="UP000467841"/>
    </source>
</evidence>
<dbReference type="FunFam" id="3.90.1410.10:FF:000005">
    <property type="entry name" value="Ribulose-1,5 bisphosphate carboxylase/oxygenase large subunit N-methyltransferase, chloroplastic"/>
    <property type="match status" value="1"/>
</dbReference>
<keyword evidence="3" id="KW-0949">S-adenosyl-L-methionine</keyword>
<dbReference type="InterPro" id="IPR044431">
    <property type="entry name" value="SET_RBCMT"/>
</dbReference>
<dbReference type="Gene3D" id="3.90.1420.10">
    <property type="entry name" value="Rubisco LSMT, substrate-binding domain"/>
    <property type="match status" value="1"/>
</dbReference>
<dbReference type="GO" id="GO:0032259">
    <property type="term" value="P:methylation"/>
    <property type="evidence" value="ECO:0007669"/>
    <property type="project" value="UniProtKB-KW"/>
</dbReference>
<evidence type="ECO:0000256" key="1">
    <source>
        <dbReference type="ARBA" id="ARBA00022603"/>
    </source>
</evidence>
<dbReference type="FunFam" id="3.90.1420.10:FF:000012">
    <property type="entry name" value="Predicted protein"/>
    <property type="match status" value="1"/>
</dbReference>
<evidence type="ECO:0000256" key="2">
    <source>
        <dbReference type="ARBA" id="ARBA00022679"/>
    </source>
</evidence>
<dbReference type="InterPro" id="IPR046341">
    <property type="entry name" value="SET_dom_sf"/>
</dbReference>
<name>A0A6D2JW17_9BRAS</name>
<dbReference type="Pfam" id="PF00856">
    <property type="entry name" value="SET"/>
    <property type="match status" value="1"/>
</dbReference>
<feature type="domain" description="SET" evidence="4">
    <location>
        <begin position="133"/>
        <end position="331"/>
    </location>
</feature>
<dbReference type="SUPFAM" id="SSF82199">
    <property type="entry name" value="SET domain"/>
    <property type="match status" value="1"/>
</dbReference>
<dbReference type="InterPro" id="IPR001214">
    <property type="entry name" value="SET_dom"/>
</dbReference>
<evidence type="ECO:0000259" key="5">
    <source>
        <dbReference type="Pfam" id="PF09273"/>
    </source>
</evidence>
<dbReference type="EMBL" id="CACVBM020001244">
    <property type="protein sequence ID" value="CAA7041394.1"/>
    <property type="molecule type" value="Genomic_DNA"/>
</dbReference>
<keyword evidence="2" id="KW-0808">Transferase</keyword>
<reference evidence="6" key="1">
    <citation type="submission" date="2020-01" db="EMBL/GenBank/DDBJ databases">
        <authorList>
            <person name="Mishra B."/>
        </authorList>
    </citation>
    <scope>NUCLEOTIDE SEQUENCE [LARGE SCALE GENOMIC DNA]</scope>
</reference>
<dbReference type="Proteomes" id="UP000467841">
    <property type="component" value="Unassembled WGS sequence"/>
</dbReference>
<keyword evidence="7" id="KW-1185">Reference proteome</keyword>
<evidence type="ECO:0000259" key="4">
    <source>
        <dbReference type="Pfam" id="PF00856"/>
    </source>
</evidence>
<evidence type="ECO:0000313" key="6">
    <source>
        <dbReference type="EMBL" id="CAA7041394.1"/>
    </source>
</evidence>
<evidence type="ECO:0008006" key="8">
    <source>
        <dbReference type="Google" id="ProtNLM"/>
    </source>
</evidence>
<dbReference type="AlphaFoldDB" id="A0A6D2JW17"/>
<sequence length="526" mass="59819">MTLNDRPEPNRNCIKFEIIRINRIGPDHNRTVSVNATALLWLQLRDDEHNTRRWLKGWPEMLLCVPPVKLFGFQQRRNFRSLANRFSFNGQSATEPQAQASLDKECIDFLPWLERIAGAKITNTLSIGKSVYGRALFASKVIHTGECMLRVPFNAQITPDELPPEIRVSLTDEVGSIGKLAALLMIEMKRGQNSRWVPYISRLPRPAEMHSTIFWDEDEFSMIRCSAVHKETVKQKARLEKEFSLVSEAFEQHLTNAIERPALENFMYAYALVGSRAWETSKGISLIPFADFMNHDGLSASIVLSDEDNQQSEVTADRDYSPGDEVLIRYGEFSNATLMLDFGFTLPYNVHDEVQIQMDIPQDDPLRNMKLGLLQTHHTRSVKDISIFHSSCDTFTIKAVKSAKGKGKGIPQSLRAFARLLCCTSLQELDDLSREAAQNDGRLARLPFEDGCRELEAHKIILSHINSLIEDHSACIEELEAYNCRFVSQRSAIIRKQMARDLLFGELRVLTSVADWLSHYCTGLKT</sequence>
<dbReference type="OrthoDB" id="441812at2759"/>
<evidence type="ECO:0000256" key="3">
    <source>
        <dbReference type="ARBA" id="ARBA00022691"/>
    </source>
</evidence>
<keyword evidence="1" id="KW-0489">Methyltransferase</keyword>
<accession>A0A6D2JW17</accession>
<gene>
    <name evidence="6" type="ORF">MERR_LOCUS28629</name>
</gene>
<dbReference type="PANTHER" id="PTHR13271:SF134">
    <property type="entry name" value="OS01G0976450 PROTEIN"/>
    <property type="match status" value="1"/>
</dbReference>
<comment type="caution">
    <text evidence="6">The sequence shown here is derived from an EMBL/GenBank/DDBJ whole genome shotgun (WGS) entry which is preliminary data.</text>
</comment>
<dbReference type="GO" id="GO:0016279">
    <property type="term" value="F:protein-lysine N-methyltransferase activity"/>
    <property type="evidence" value="ECO:0007669"/>
    <property type="project" value="InterPro"/>
</dbReference>
<dbReference type="InterPro" id="IPR036464">
    <property type="entry name" value="Rubisco_LSMT_subst-bd_sf"/>
</dbReference>
<feature type="domain" description="Rubisco LSMT substrate-binding" evidence="5">
    <location>
        <begin position="361"/>
        <end position="510"/>
    </location>
</feature>
<dbReference type="Gene3D" id="3.90.1410.10">
    <property type="entry name" value="set domain protein methyltransferase, domain 1"/>
    <property type="match status" value="1"/>
</dbReference>
<dbReference type="InterPro" id="IPR050600">
    <property type="entry name" value="SETD3_SETD6_MTase"/>
</dbReference>
<organism evidence="6 7">
    <name type="scientific">Microthlaspi erraticum</name>
    <dbReference type="NCBI Taxonomy" id="1685480"/>
    <lineage>
        <taxon>Eukaryota</taxon>
        <taxon>Viridiplantae</taxon>
        <taxon>Streptophyta</taxon>
        <taxon>Embryophyta</taxon>
        <taxon>Tracheophyta</taxon>
        <taxon>Spermatophyta</taxon>
        <taxon>Magnoliopsida</taxon>
        <taxon>eudicotyledons</taxon>
        <taxon>Gunneridae</taxon>
        <taxon>Pentapetalae</taxon>
        <taxon>rosids</taxon>
        <taxon>malvids</taxon>
        <taxon>Brassicales</taxon>
        <taxon>Brassicaceae</taxon>
        <taxon>Coluteocarpeae</taxon>
        <taxon>Microthlaspi</taxon>
    </lineage>
</organism>
<dbReference type="PANTHER" id="PTHR13271">
    <property type="entry name" value="UNCHARACTERIZED PUTATIVE METHYLTRANSFERASE"/>
    <property type="match status" value="1"/>
</dbReference>
<proteinExistence type="predicted"/>
<protein>
    <recommendedName>
        <fullName evidence="8">SET domain-containing protein</fullName>
    </recommendedName>
</protein>